<protein>
    <recommendedName>
        <fullName evidence="1">Gcp-like domain-containing protein</fullName>
    </recommendedName>
</protein>
<dbReference type="PATRIC" id="fig|301148.3.peg.2378"/>
<dbReference type="STRING" id="301148.B4135_4090"/>
<dbReference type="InterPro" id="IPR000905">
    <property type="entry name" value="Gcp-like_dom"/>
</dbReference>
<evidence type="ECO:0000259" key="1">
    <source>
        <dbReference type="Pfam" id="PF00814"/>
    </source>
</evidence>
<name>A0A150L8N1_9BACI</name>
<dbReference type="SUPFAM" id="SSF53067">
    <property type="entry name" value="Actin-like ATPase domain"/>
    <property type="match status" value="2"/>
</dbReference>
<dbReference type="PANTHER" id="PTHR11735:SF11">
    <property type="entry name" value="TRNA THREONYLCARBAMOYLADENOSINE BIOSYNTHESIS PROTEIN TSAB"/>
    <property type="match status" value="1"/>
</dbReference>
<comment type="caution">
    <text evidence="2">The sequence shown here is derived from an EMBL/GenBank/DDBJ whole genome shotgun (WGS) entry which is preliminary data.</text>
</comment>
<dbReference type="Proteomes" id="UP000075683">
    <property type="component" value="Unassembled WGS sequence"/>
</dbReference>
<feature type="domain" description="Gcp-like" evidence="1">
    <location>
        <begin position="29"/>
        <end position="226"/>
    </location>
</feature>
<dbReference type="Gene3D" id="3.30.420.40">
    <property type="match status" value="2"/>
</dbReference>
<evidence type="ECO:0000313" key="2">
    <source>
        <dbReference type="EMBL" id="KYD08379.1"/>
    </source>
</evidence>
<sequence>MNILAIDTSTEIMGIGLINGEKVLGEYMTNIKRTHSVRVLAAVRELLDDCRVTLPEINKVVVTSGPGSYTGLRIGITIAKTLAWTMNIPLSGVSTLQVMAASGGKNFGGFIAPVIDARRGNIYSGLYRWNAAGKPEPVLEDRHVSAKEWAERLSRYSEQILFLGYDAAKHEQTFAEVLGERALFGSLTDHLIRPAELARLGMEAPDADVHSFTPSYLRLAEAEAKWREKNG</sequence>
<dbReference type="RefSeq" id="WP_061570211.1">
    <property type="nucleotide sequence ID" value="NZ_LQYT01000140.1"/>
</dbReference>
<dbReference type="PANTHER" id="PTHR11735">
    <property type="entry name" value="TRNA N6-ADENOSINE THREONYLCARBAMOYLTRANSFERASE"/>
    <property type="match status" value="1"/>
</dbReference>
<organism evidence="2 3">
    <name type="scientific">Caldibacillus debilis</name>
    <dbReference type="NCBI Taxonomy" id="301148"/>
    <lineage>
        <taxon>Bacteria</taxon>
        <taxon>Bacillati</taxon>
        <taxon>Bacillota</taxon>
        <taxon>Bacilli</taxon>
        <taxon>Bacillales</taxon>
        <taxon>Bacillaceae</taxon>
        <taxon>Caldibacillus</taxon>
    </lineage>
</organism>
<dbReference type="GO" id="GO:0002949">
    <property type="term" value="P:tRNA threonylcarbamoyladenosine modification"/>
    <property type="evidence" value="ECO:0007669"/>
    <property type="project" value="InterPro"/>
</dbReference>
<dbReference type="EMBL" id="LQYT01000140">
    <property type="protein sequence ID" value="KYD08379.1"/>
    <property type="molecule type" value="Genomic_DNA"/>
</dbReference>
<dbReference type="NCBIfam" id="TIGR03725">
    <property type="entry name" value="T6A_YeaZ"/>
    <property type="match status" value="1"/>
</dbReference>
<dbReference type="OrthoDB" id="9784166at2"/>
<dbReference type="AlphaFoldDB" id="A0A150L8N1"/>
<evidence type="ECO:0000313" key="3">
    <source>
        <dbReference type="Proteomes" id="UP000075683"/>
    </source>
</evidence>
<dbReference type="GO" id="GO:0005829">
    <property type="term" value="C:cytosol"/>
    <property type="evidence" value="ECO:0007669"/>
    <property type="project" value="TreeGrafter"/>
</dbReference>
<dbReference type="CDD" id="cd24032">
    <property type="entry name" value="ASKHA_NBD_TsaB"/>
    <property type="match status" value="1"/>
</dbReference>
<proteinExistence type="predicted"/>
<accession>A0A150L8N1</accession>
<gene>
    <name evidence="2" type="ORF">B4135_4090</name>
</gene>
<dbReference type="InterPro" id="IPR043129">
    <property type="entry name" value="ATPase_NBD"/>
</dbReference>
<dbReference type="Pfam" id="PF00814">
    <property type="entry name" value="TsaD"/>
    <property type="match status" value="1"/>
</dbReference>
<dbReference type="InterPro" id="IPR022496">
    <property type="entry name" value="T6A_TsaB"/>
</dbReference>
<reference evidence="2 3" key="1">
    <citation type="submission" date="2016-01" db="EMBL/GenBank/DDBJ databases">
        <title>Draft Genome Sequences of Seven Thermophilic Sporeformers Isolated from Foods.</title>
        <authorList>
            <person name="Berendsen E.M."/>
            <person name="Wells-Bennik M.H."/>
            <person name="Krawcyk A.O."/>
            <person name="De Jong A."/>
            <person name="Holsappel S."/>
            <person name="Eijlander R.T."/>
            <person name="Kuipers O.P."/>
        </authorList>
    </citation>
    <scope>NUCLEOTIDE SEQUENCE [LARGE SCALE GENOMIC DNA]</scope>
    <source>
        <strain evidence="2 3">B4135</strain>
    </source>
</reference>